<dbReference type="Pfam" id="PF18759">
    <property type="entry name" value="Plavaka"/>
    <property type="match status" value="1"/>
</dbReference>
<dbReference type="Proteomes" id="UP000799118">
    <property type="component" value="Unassembled WGS sequence"/>
</dbReference>
<dbReference type="AlphaFoldDB" id="A0A6A4H2W1"/>
<organism evidence="3 4">
    <name type="scientific">Gymnopus androsaceus JB14</name>
    <dbReference type="NCBI Taxonomy" id="1447944"/>
    <lineage>
        <taxon>Eukaryota</taxon>
        <taxon>Fungi</taxon>
        <taxon>Dikarya</taxon>
        <taxon>Basidiomycota</taxon>
        <taxon>Agaricomycotina</taxon>
        <taxon>Agaricomycetes</taxon>
        <taxon>Agaricomycetidae</taxon>
        <taxon>Agaricales</taxon>
        <taxon>Marasmiineae</taxon>
        <taxon>Omphalotaceae</taxon>
        <taxon>Gymnopus</taxon>
    </lineage>
</organism>
<dbReference type="EMBL" id="ML769593">
    <property type="protein sequence ID" value="KAE9392532.1"/>
    <property type="molecule type" value="Genomic_DNA"/>
</dbReference>
<dbReference type="OrthoDB" id="3239511at2759"/>
<evidence type="ECO:0000313" key="4">
    <source>
        <dbReference type="Proteomes" id="UP000799118"/>
    </source>
</evidence>
<sequence length="1090" mass="125248">MQTLDSPTETVRSGTAAGQPEHNFAGDNFSDFELSNSFEHTSRIDDPMFRETELDDIKTEYHPNSGRPSSTVAFDDFGRSMTIEPIPPPTPRPWHPWQSRTDFDAASLALDCYMNEDQTNKLVDLLHRVAQGLDRFTLKNYTEIQHTWDLAANHSTNFQKVYIPVPYRDEKVEPFELHYRPVWEWLQELLLDRNIVSRMEWDARRLFRFDSQTKTWKRFIHESWSANKWWEIQDKLPPGAVPLCIVFYADKNKLSSFGTAKGYPVIVRCANLPMDIRNGSDLGGGRVVGWLPIVSEDAAHSGKTDFVNFKNIVWHESTAKILESVVEYSKTGYKMDCGDGIRRWLFPYVLIESSDYEEQCVISFIRGLKGLCPCPKCLVPRDKLTDHSTVYARRTPAQTISVLNKAKKLERSSKADAEELLKELSLRPHINSFFLLANADPYEALSFDDLHFDHSGTWGDHLFEALKMHISWAGRDASVTVDNIFKSFPRWSGLHHFQDGVMKLSFNDGSKHQDISKLFLFAYLNMIMYAGLDIQITDIIAQGRDTVEQFFKALSIYVLEMETHELEKPKSWNFIKLHYHLHMYDDIENKGVLRGMSTKPNEKFHGPIRKIYARCTNFKDTSQQIVCIEHQTVVATLIQSQIDAYNAYYQPDPNPDMPDDLETPTDNLHFTIGSKLKETTYAALLEQDPALFARFHIQVSDFMSNLLPSSGIPLPGGQRITYTAADTVIPYQYLKVNYESLETWRLATDQLRCNPLFYGAPRYDFIMFNTGDNPVFAQLRYMFVCVVGDTKYPIALVQAYKVIHARSAVDKDLGLLRLRKERQTKLISIRSIIRGAVVCAASEDPLESDEMLVFDPLDGDMFLRIKKYFPHYTTVMPDDRNISDVSEDPDFVPFELPSLETTSIFDLRKALEDLQLQHQKVLDHNKNLRMQVLDLEAQLALQKRKGKGKKQTSNDDEFLNHEMIVKLGKKYVVMVHPWPIAAMFMRIPPSDAPDPESKQRFASLDLYEAGLIKELHVYLNDKDLCDRAARYAPFKTAFLLQAKQERTALIHTLRECAFIIMQSIDVSSTLWITNNGGMCKESPVLRGLLQ</sequence>
<reference evidence="3" key="1">
    <citation type="journal article" date="2019" name="Environ. Microbiol.">
        <title>Fungal ecological strategies reflected in gene transcription - a case study of two litter decomposers.</title>
        <authorList>
            <person name="Barbi F."/>
            <person name="Kohler A."/>
            <person name="Barry K."/>
            <person name="Baskaran P."/>
            <person name="Daum C."/>
            <person name="Fauchery L."/>
            <person name="Ihrmark K."/>
            <person name="Kuo A."/>
            <person name="LaButti K."/>
            <person name="Lipzen A."/>
            <person name="Morin E."/>
            <person name="Grigoriev I.V."/>
            <person name="Henrissat B."/>
            <person name="Lindahl B."/>
            <person name="Martin F."/>
        </authorList>
    </citation>
    <scope>NUCLEOTIDE SEQUENCE</scope>
    <source>
        <strain evidence="3">JB14</strain>
    </source>
</reference>
<name>A0A6A4H2W1_9AGAR</name>
<evidence type="ECO:0008006" key="5">
    <source>
        <dbReference type="Google" id="ProtNLM"/>
    </source>
</evidence>
<keyword evidence="4" id="KW-1185">Reference proteome</keyword>
<accession>A0A6A4H2W1</accession>
<evidence type="ECO:0000256" key="1">
    <source>
        <dbReference type="SAM" id="Coils"/>
    </source>
</evidence>
<evidence type="ECO:0000256" key="2">
    <source>
        <dbReference type="SAM" id="MobiDB-lite"/>
    </source>
</evidence>
<dbReference type="InterPro" id="IPR041078">
    <property type="entry name" value="Plavaka"/>
</dbReference>
<feature type="compositionally biased region" description="Polar residues" evidence="2">
    <location>
        <begin position="1"/>
        <end position="13"/>
    </location>
</feature>
<evidence type="ECO:0000313" key="3">
    <source>
        <dbReference type="EMBL" id="KAE9392532.1"/>
    </source>
</evidence>
<feature type="coiled-coil region" evidence="1">
    <location>
        <begin position="911"/>
        <end position="945"/>
    </location>
</feature>
<feature type="region of interest" description="Disordered" evidence="2">
    <location>
        <begin position="1"/>
        <end position="30"/>
    </location>
</feature>
<keyword evidence="1" id="KW-0175">Coiled coil</keyword>
<gene>
    <name evidence="3" type="ORF">BT96DRAFT_1000259</name>
</gene>
<proteinExistence type="predicted"/>
<protein>
    <recommendedName>
        <fullName evidence="5">Transposase family Tnp2 protein</fullName>
    </recommendedName>
</protein>